<comment type="caution">
    <text evidence="3">The sequence shown here is derived from an EMBL/GenBank/DDBJ whole genome shotgun (WGS) entry which is preliminary data.</text>
</comment>
<name>A0ABD2P8P0_9CUCU</name>
<organism evidence="3 4">
    <name type="scientific">Cryptolaemus montrouzieri</name>
    <dbReference type="NCBI Taxonomy" id="559131"/>
    <lineage>
        <taxon>Eukaryota</taxon>
        <taxon>Metazoa</taxon>
        <taxon>Ecdysozoa</taxon>
        <taxon>Arthropoda</taxon>
        <taxon>Hexapoda</taxon>
        <taxon>Insecta</taxon>
        <taxon>Pterygota</taxon>
        <taxon>Neoptera</taxon>
        <taxon>Endopterygota</taxon>
        <taxon>Coleoptera</taxon>
        <taxon>Polyphaga</taxon>
        <taxon>Cucujiformia</taxon>
        <taxon>Coccinelloidea</taxon>
        <taxon>Coccinellidae</taxon>
        <taxon>Scymninae</taxon>
        <taxon>Scymnini</taxon>
        <taxon>Cryptolaemus</taxon>
    </lineage>
</organism>
<evidence type="ECO:0000313" key="3">
    <source>
        <dbReference type="EMBL" id="KAL3287328.1"/>
    </source>
</evidence>
<dbReference type="EMBL" id="JABFTP020000185">
    <property type="protein sequence ID" value="KAL3287328.1"/>
    <property type="molecule type" value="Genomic_DNA"/>
</dbReference>
<dbReference type="SUPFAM" id="SSF58026">
    <property type="entry name" value="Delta-sleep-inducing peptide immunoreactive peptide"/>
    <property type="match status" value="1"/>
</dbReference>
<feature type="region of interest" description="Disordered" evidence="2">
    <location>
        <begin position="113"/>
        <end position="135"/>
    </location>
</feature>
<evidence type="ECO:0000313" key="4">
    <source>
        <dbReference type="Proteomes" id="UP001516400"/>
    </source>
</evidence>
<keyword evidence="4" id="KW-1185">Reference proteome</keyword>
<feature type="coiled-coil region" evidence="1">
    <location>
        <begin position="71"/>
        <end position="112"/>
    </location>
</feature>
<protein>
    <submittedName>
        <fullName evidence="3">Uncharacterized protein</fullName>
    </submittedName>
</protein>
<feature type="compositionally biased region" description="Polar residues" evidence="2">
    <location>
        <begin position="113"/>
        <end position="130"/>
    </location>
</feature>
<reference evidence="3 4" key="1">
    <citation type="journal article" date="2021" name="BMC Biol.">
        <title>Horizontally acquired antibacterial genes associated with adaptive radiation of ladybird beetles.</title>
        <authorList>
            <person name="Li H.S."/>
            <person name="Tang X.F."/>
            <person name="Huang Y.H."/>
            <person name="Xu Z.Y."/>
            <person name="Chen M.L."/>
            <person name="Du X.Y."/>
            <person name="Qiu B.Y."/>
            <person name="Chen P.T."/>
            <person name="Zhang W."/>
            <person name="Slipinski A."/>
            <person name="Escalona H.E."/>
            <person name="Waterhouse R.M."/>
            <person name="Zwick A."/>
            <person name="Pang H."/>
        </authorList>
    </citation>
    <scope>NUCLEOTIDE SEQUENCE [LARGE SCALE GENOMIC DNA]</scope>
    <source>
        <strain evidence="3">SYSU2018</strain>
    </source>
</reference>
<keyword evidence="1" id="KW-0175">Coiled coil</keyword>
<dbReference type="Proteomes" id="UP001516400">
    <property type="component" value="Unassembled WGS sequence"/>
</dbReference>
<gene>
    <name evidence="3" type="ORF">HHI36_001803</name>
</gene>
<proteinExistence type="predicted"/>
<evidence type="ECO:0000256" key="1">
    <source>
        <dbReference type="SAM" id="Coils"/>
    </source>
</evidence>
<dbReference type="AlphaFoldDB" id="A0ABD2P8P0"/>
<evidence type="ECO:0000256" key="2">
    <source>
        <dbReference type="SAM" id="MobiDB-lite"/>
    </source>
</evidence>
<accession>A0ABD2P8P0</accession>
<sequence>MSPLCKVCSGSIEDKPICCDSCHIAQHPTEAYTGLCSSELRAVVLLKRTMFYFCQNYRVSFKSIPMLLREMQAFKAEILSVKNEVEVLKEEIGELRSENVSIKDEIAQLKNNSQTAVNSSGTNMDQNQENAVGADDRRKDDLNAVRNLLGGCNVDLQNLQVIRIEKVSPNKNRLTKVIMKSKLEVVEMLRNKQSIPQVNKVFRDQTIKQKDYYMKIKNELQDLISKGDNSKTIKFINEIPTIVMKKHAKNKKNSLNILVTNTRATLNGFAVSNIDLCTRVHNEPKLTDQSLVSVSVLDDILYDSSALHDYYRNLSAVNIDRICLGLMENDYMLRCVKPDLFYGDFVLKTEYVVNRVAPLQSGKAVHSTKLSWYDFEVKFQAKLRDVVFRVCRENKTNNNWNTHKMAGNTTLHLLRRKKRDNYFNKIDMSSGNPKLMWRTIKSIIGSGCVCRNGADGIDFVIDGRIKTVRKPIEVANLFNNYFEESLESIVGSINIVGDCQDVVNCRTSFSNFK</sequence>